<keyword evidence="1" id="KW-1185">Reference proteome</keyword>
<accession>A0A6P4CMH6</accession>
<dbReference type="KEGG" id="adu:107478353"/>
<dbReference type="AlphaFoldDB" id="A0A6P4CMH6"/>
<reference evidence="1" key="1">
    <citation type="journal article" date="2016" name="Nat. Genet.">
        <title>The genome sequences of Arachis duranensis and Arachis ipaensis, the diploid ancestors of cultivated peanut.</title>
        <authorList>
            <person name="Bertioli D.J."/>
            <person name="Cannon S.B."/>
            <person name="Froenicke L."/>
            <person name="Huang G."/>
            <person name="Farmer A.D."/>
            <person name="Cannon E.K."/>
            <person name="Liu X."/>
            <person name="Gao D."/>
            <person name="Clevenger J."/>
            <person name="Dash S."/>
            <person name="Ren L."/>
            <person name="Moretzsohn M.C."/>
            <person name="Shirasawa K."/>
            <person name="Huang W."/>
            <person name="Vidigal B."/>
            <person name="Abernathy B."/>
            <person name="Chu Y."/>
            <person name="Niederhuth C.E."/>
            <person name="Umale P."/>
            <person name="Araujo A.C."/>
            <person name="Kozik A."/>
            <person name="Kim K.D."/>
            <person name="Burow M.D."/>
            <person name="Varshney R.K."/>
            <person name="Wang X."/>
            <person name="Zhang X."/>
            <person name="Barkley N."/>
            <person name="Guimaraes P.M."/>
            <person name="Isobe S."/>
            <person name="Guo B."/>
            <person name="Liao B."/>
            <person name="Stalker H.T."/>
            <person name="Schmitz R.J."/>
            <person name="Scheffler B.E."/>
            <person name="Leal-Bertioli S.C."/>
            <person name="Xun X."/>
            <person name="Jackson S.A."/>
            <person name="Michelmore R."/>
            <person name="Ozias-Akins P."/>
        </authorList>
    </citation>
    <scope>NUCLEOTIDE SEQUENCE [LARGE SCALE GENOMIC DNA]</scope>
    <source>
        <strain evidence="1">cv. V14167</strain>
    </source>
</reference>
<evidence type="ECO:0000313" key="2">
    <source>
        <dbReference type="RefSeq" id="XP_015953981.1"/>
    </source>
</evidence>
<sequence>MKALSVPLRRWHKQHFGDISERIKRFEEEFKKVDDMISSGRHDGTLEARRKALVRCYEKWYERQDVHWKQMSRSRHANKMDRNTRYFHNILARRGNNRIEYLVIHGRLVRNQARIKVAIRDFYKWLYHQEASPSVTFRDGLVNRLAREEVEVLEVIPSVEEVKEAVWDCESSKTPGSDRYNKNT</sequence>
<dbReference type="GeneID" id="107478353"/>
<name>A0A6P4CMH6_ARADU</name>
<proteinExistence type="predicted"/>
<dbReference type="RefSeq" id="XP_015953981.1">
    <property type="nucleotide sequence ID" value="XM_016098495.1"/>
</dbReference>
<organism evidence="1 2">
    <name type="scientific">Arachis duranensis</name>
    <name type="common">Wild peanut</name>
    <dbReference type="NCBI Taxonomy" id="130453"/>
    <lineage>
        <taxon>Eukaryota</taxon>
        <taxon>Viridiplantae</taxon>
        <taxon>Streptophyta</taxon>
        <taxon>Embryophyta</taxon>
        <taxon>Tracheophyta</taxon>
        <taxon>Spermatophyta</taxon>
        <taxon>Magnoliopsida</taxon>
        <taxon>eudicotyledons</taxon>
        <taxon>Gunneridae</taxon>
        <taxon>Pentapetalae</taxon>
        <taxon>rosids</taxon>
        <taxon>fabids</taxon>
        <taxon>Fabales</taxon>
        <taxon>Fabaceae</taxon>
        <taxon>Papilionoideae</taxon>
        <taxon>50 kb inversion clade</taxon>
        <taxon>dalbergioids sensu lato</taxon>
        <taxon>Dalbergieae</taxon>
        <taxon>Pterocarpus clade</taxon>
        <taxon>Arachis</taxon>
    </lineage>
</organism>
<protein>
    <submittedName>
        <fullName evidence="2">Uncharacterized protein LOC107478353</fullName>
    </submittedName>
</protein>
<dbReference type="Proteomes" id="UP000515211">
    <property type="component" value="Chromosome 3"/>
</dbReference>
<evidence type="ECO:0000313" key="1">
    <source>
        <dbReference type="Proteomes" id="UP000515211"/>
    </source>
</evidence>
<gene>
    <name evidence="2" type="primary">LOC107478353</name>
</gene>
<reference evidence="2" key="2">
    <citation type="submission" date="2025-08" db="UniProtKB">
        <authorList>
            <consortium name="RefSeq"/>
        </authorList>
    </citation>
    <scope>IDENTIFICATION</scope>
    <source>
        <tissue evidence="2">Whole plant</tissue>
    </source>
</reference>